<keyword evidence="1" id="KW-0175">Coiled coil</keyword>
<dbReference type="AlphaFoldDB" id="K0J7Q0"/>
<dbReference type="PROSITE" id="PS51257">
    <property type="entry name" value="PROKAR_LIPOPROTEIN"/>
    <property type="match status" value="1"/>
</dbReference>
<dbReference type="HOGENOM" id="CLU_106647_0_0_9"/>
<dbReference type="Proteomes" id="UP000006294">
    <property type="component" value="Chromosome"/>
</dbReference>
<feature type="coiled-coil region" evidence="1">
    <location>
        <begin position="49"/>
        <end position="102"/>
    </location>
</feature>
<sequence length="216" mass="25364">MRYKSIILFLISTLFLVACTGESVEEQMYQHMEESVRLESEFVAQQEPLSELERKEQEIYQEISELSVEEFDQIKELADLAIESIEQRKELIEAELSSIENSKKEFDKITPLVEGLVDEELKAVAIELLDMMEERYQAYLTLHEAYQTSLNYDTELYELLKKEDLEEPEFTEQIEKVNGQYQVIIDSNGAFNDATESFNSMKREFYNLTDLNITYN</sequence>
<evidence type="ECO:0000256" key="1">
    <source>
        <dbReference type="SAM" id="Coils"/>
    </source>
</evidence>
<proteinExistence type="predicted"/>
<accession>K0J7Q0</accession>
<dbReference type="RefSeq" id="WP_015010350.1">
    <property type="nucleotide sequence ID" value="NC_018704.1"/>
</dbReference>
<gene>
    <name evidence="2" type="ordered locus">AXY_16210</name>
</gene>
<evidence type="ECO:0008006" key="4">
    <source>
        <dbReference type="Google" id="ProtNLM"/>
    </source>
</evidence>
<dbReference type="Gene3D" id="1.20.120.570">
    <property type="entry name" value="YkyA-like"/>
    <property type="match status" value="1"/>
</dbReference>
<dbReference type="eggNOG" id="COG0497">
    <property type="taxonomic scope" value="Bacteria"/>
</dbReference>
<reference evidence="2 3" key="1">
    <citation type="submission" date="2011-01" db="EMBL/GenBank/DDBJ databases">
        <title>Whole genome sequence of Amphibacillus xylinus NBRC 15112.</title>
        <authorList>
            <person name="Nakazawa H."/>
            <person name="Katano Y."/>
            <person name="Nakamura S."/>
            <person name="Sasagawa M."/>
            <person name="Fukada J."/>
            <person name="Arai T."/>
            <person name="Sasakura N."/>
            <person name="Mochizuki D."/>
            <person name="Hosoyama A."/>
            <person name="Harada K."/>
            <person name="Horikawa H."/>
            <person name="Kato Y."/>
            <person name="Harada T."/>
            <person name="Sasaki K."/>
            <person name="Sekiguchi M."/>
            <person name="Hodoyama M."/>
            <person name="Nishiko R."/>
            <person name="Narita H."/>
            <person name="Hanamaki A."/>
            <person name="Hata C."/>
            <person name="Konno Y."/>
            <person name="Niimura Y."/>
            <person name="Yamazaki S."/>
            <person name="Fujita N."/>
        </authorList>
    </citation>
    <scope>NUCLEOTIDE SEQUENCE [LARGE SCALE GENOMIC DNA]</scope>
    <source>
        <strain evidence="3">ATCC 51415 / DSM 6626 / JCM 7361 / LMG 17667 / NBRC 15112 / Ep01</strain>
    </source>
</reference>
<evidence type="ECO:0000313" key="2">
    <source>
        <dbReference type="EMBL" id="BAM47753.1"/>
    </source>
</evidence>
<dbReference type="InterPro" id="IPR036785">
    <property type="entry name" value="YkyA-like_sf"/>
</dbReference>
<evidence type="ECO:0000313" key="3">
    <source>
        <dbReference type="Proteomes" id="UP000006294"/>
    </source>
</evidence>
<organism evidence="2 3">
    <name type="scientific">Amphibacillus xylanus (strain ATCC 51415 / DSM 6626 / JCM 7361 / LMG 17667 / NBRC 15112 / Ep01)</name>
    <dbReference type="NCBI Taxonomy" id="698758"/>
    <lineage>
        <taxon>Bacteria</taxon>
        <taxon>Bacillati</taxon>
        <taxon>Bacillota</taxon>
        <taxon>Bacilli</taxon>
        <taxon>Bacillales</taxon>
        <taxon>Bacillaceae</taxon>
        <taxon>Amphibacillus</taxon>
    </lineage>
</organism>
<dbReference type="OrthoDB" id="2576511at2"/>
<dbReference type="STRING" id="698758.AXY_16210"/>
<dbReference type="EMBL" id="AP012050">
    <property type="protein sequence ID" value="BAM47753.1"/>
    <property type="molecule type" value="Genomic_DNA"/>
</dbReference>
<dbReference type="InterPro" id="IPR019454">
    <property type="entry name" value="Lipoprot_YkyA-like"/>
</dbReference>
<dbReference type="KEGG" id="axl:AXY_16210"/>
<protein>
    <recommendedName>
        <fullName evidence="4">Cell-wall binding lipoprotein</fullName>
    </recommendedName>
</protein>
<keyword evidence="3" id="KW-1185">Reference proteome</keyword>
<name>K0J7Q0_AMPXN</name>
<dbReference type="SUPFAM" id="SSF140423">
    <property type="entry name" value="MW0975(SA0943)-like"/>
    <property type="match status" value="1"/>
</dbReference>
<dbReference type="Pfam" id="PF10368">
    <property type="entry name" value="YkyA"/>
    <property type="match status" value="1"/>
</dbReference>